<dbReference type="EMBL" id="JAFCJH010000008">
    <property type="protein sequence ID" value="MBR0795699.1"/>
    <property type="molecule type" value="Genomic_DNA"/>
</dbReference>
<sequence length="121" mass="12928">MAVPLIAVVDDDEALCSSLADLMRSIGYRATPFHSAEALLESADCFKADCIIADIHMSGMGGLTLLRAVREQGIATPVILVTALTDQTLDAEAAARGALCLLRKPFEMSSLLDYVERSLSK</sequence>
<protein>
    <submittedName>
        <fullName evidence="4">Response regulator</fullName>
    </submittedName>
</protein>
<evidence type="ECO:0000256" key="1">
    <source>
        <dbReference type="ARBA" id="ARBA00022553"/>
    </source>
</evidence>
<comment type="caution">
    <text evidence="4">The sequence shown here is derived from an EMBL/GenBank/DDBJ whole genome shotgun (WGS) entry which is preliminary data.</text>
</comment>
<dbReference type="Gene3D" id="3.40.50.2300">
    <property type="match status" value="1"/>
</dbReference>
<dbReference type="SUPFAM" id="SSF52172">
    <property type="entry name" value="CheY-like"/>
    <property type="match status" value="1"/>
</dbReference>
<dbReference type="SMART" id="SM00448">
    <property type="entry name" value="REC"/>
    <property type="match status" value="1"/>
</dbReference>
<evidence type="ECO:0000256" key="2">
    <source>
        <dbReference type="PROSITE-ProRule" id="PRU00169"/>
    </source>
</evidence>
<keyword evidence="1 2" id="KW-0597">Phosphoprotein</keyword>
<dbReference type="PANTHER" id="PTHR44591:SF25">
    <property type="entry name" value="CHEMOTAXIS TWO-COMPONENT RESPONSE REGULATOR"/>
    <property type="match status" value="1"/>
</dbReference>
<keyword evidence="5" id="KW-1185">Reference proteome</keyword>
<gene>
    <name evidence="4" type="ORF">JQ615_09895</name>
</gene>
<feature type="domain" description="Response regulatory" evidence="3">
    <location>
        <begin position="5"/>
        <end position="119"/>
    </location>
</feature>
<dbReference type="InterPro" id="IPR011006">
    <property type="entry name" value="CheY-like_superfamily"/>
</dbReference>
<feature type="modified residue" description="4-aspartylphosphate" evidence="2">
    <location>
        <position position="54"/>
    </location>
</feature>
<proteinExistence type="predicted"/>
<dbReference type="InterPro" id="IPR050595">
    <property type="entry name" value="Bact_response_regulator"/>
</dbReference>
<accession>A0ABS5FG85</accession>
<reference evidence="5" key="1">
    <citation type="journal article" date="2021" name="ISME J.">
        <title>Evolutionary origin and ecological implication of a unique nif island in free-living Bradyrhizobium lineages.</title>
        <authorList>
            <person name="Tao J."/>
        </authorList>
    </citation>
    <scope>NUCLEOTIDE SEQUENCE [LARGE SCALE GENOMIC DNA]</scope>
    <source>
        <strain evidence="5">SZCCT0434</strain>
    </source>
</reference>
<dbReference type="Proteomes" id="UP001315278">
    <property type="component" value="Unassembled WGS sequence"/>
</dbReference>
<dbReference type="PROSITE" id="PS50110">
    <property type="entry name" value="RESPONSE_REGULATORY"/>
    <property type="match status" value="1"/>
</dbReference>
<organism evidence="4 5">
    <name type="scientific">Bradyrhizobium jicamae</name>
    <dbReference type="NCBI Taxonomy" id="280332"/>
    <lineage>
        <taxon>Bacteria</taxon>
        <taxon>Pseudomonadati</taxon>
        <taxon>Pseudomonadota</taxon>
        <taxon>Alphaproteobacteria</taxon>
        <taxon>Hyphomicrobiales</taxon>
        <taxon>Nitrobacteraceae</taxon>
        <taxon>Bradyrhizobium</taxon>
    </lineage>
</organism>
<dbReference type="InterPro" id="IPR001789">
    <property type="entry name" value="Sig_transdc_resp-reg_receiver"/>
</dbReference>
<evidence type="ECO:0000259" key="3">
    <source>
        <dbReference type="PROSITE" id="PS50110"/>
    </source>
</evidence>
<evidence type="ECO:0000313" key="4">
    <source>
        <dbReference type="EMBL" id="MBR0795699.1"/>
    </source>
</evidence>
<dbReference type="Pfam" id="PF00072">
    <property type="entry name" value="Response_reg"/>
    <property type="match status" value="1"/>
</dbReference>
<evidence type="ECO:0000313" key="5">
    <source>
        <dbReference type="Proteomes" id="UP001315278"/>
    </source>
</evidence>
<dbReference type="PANTHER" id="PTHR44591">
    <property type="entry name" value="STRESS RESPONSE REGULATOR PROTEIN 1"/>
    <property type="match status" value="1"/>
</dbReference>
<name>A0ABS5FG85_9BRAD</name>